<dbReference type="Proteomes" id="UP000239863">
    <property type="component" value="Unassembled WGS sequence"/>
</dbReference>
<organism evidence="1 2">
    <name type="scientific">Clostridium algidicarnis DSM 15099</name>
    <dbReference type="NCBI Taxonomy" id="1121295"/>
    <lineage>
        <taxon>Bacteria</taxon>
        <taxon>Bacillati</taxon>
        <taxon>Bacillota</taxon>
        <taxon>Clostridia</taxon>
        <taxon>Eubacteriales</taxon>
        <taxon>Clostridiaceae</taxon>
        <taxon>Clostridium</taxon>
    </lineage>
</organism>
<comment type="caution">
    <text evidence="1">The sequence shown here is derived from an EMBL/GenBank/DDBJ whole genome shotgun (WGS) entry which is preliminary data.</text>
</comment>
<evidence type="ECO:0000313" key="1">
    <source>
        <dbReference type="EMBL" id="PPK47815.1"/>
    </source>
</evidence>
<reference evidence="1 2" key="1">
    <citation type="submission" date="2018-02" db="EMBL/GenBank/DDBJ databases">
        <title>Genomic Encyclopedia of Archaeal and Bacterial Type Strains, Phase II (KMG-II): from individual species to whole genera.</title>
        <authorList>
            <person name="Goeker M."/>
        </authorList>
    </citation>
    <scope>NUCLEOTIDE SEQUENCE [LARGE SCALE GENOMIC DNA]</scope>
    <source>
        <strain evidence="1 2">DSM 15099</strain>
    </source>
</reference>
<proteinExistence type="predicted"/>
<protein>
    <submittedName>
        <fullName evidence="1">Uncharacterized protein</fullName>
    </submittedName>
</protein>
<gene>
    <name evidence="1" type="ORF">BD821_11335</name>
</gene>
<accession>A0A2S6FW61</accession>
<dbReference type="RefSeq" id="WP_157469642.1">
    <property type="nucleotide sequence ID" value="NZ_PTIS01000013.1"/>
</dbReference>
<evidence type="ECO:0000313" key="2">
    <source>
        <dbReference type="Proteomes" id="UP000239863"/>
    </source>
</evidence>
<dbReference type="EMBL" id="PTIS01000013">
    <property type="protein sequence ID" value="PPK47815.1"/>
    <property type="molecule type" value="Genomic_DNA"/>
</dbReference>
<name>A0A2S6FW61_9CLOT</name>
<dbReference type="AlphaFoldDB" id="A0A2S6FW61"/>
<dbReference type="GeneID" id="75091816"/>
<sequence length="46" mass="5252">MLMIQRFVAGNDMNILVSSVNNKVAHDVNVSAQFNKLYMHDLGIRF</sequence>